<dbReference type="EMBL" id="JBHSON010000108">
    <property type="protein sequence ID" value="MFC5753290.1"/>
    <property type="molecule type" value="Genomic_DNA"/>
</dbReference>
<gene>
    <name evidence="1" type="ORF">ACFPZN_47390</name>
</gene>
<sequence length="184" mass="20652">MEREWVAEESVVVRARPEAVYAAVADPRRMTRWSPELFAVWIRRRRPVAADGASGPGAPGFGPGTTFTGFNRIGWRVWFTDARVTAAVPAENFAFRVSSFRVPVALWGYRVEDIGDGSTRLTEYWRDLRRDERGARFVSLLGRVFTGVPAERRAELNRQGMRATLERVRTAVEGDREGPADPGA</sequence>
<dbReference type="SUPFAM" id="SSF55961">
    <property type="entry name" value="Bet v1-like"/>
    <property type="match status" value="1"/>
</dbReference>
<dbReference type="Proteomes" id="UP001596074">
    <property type="component" value="Unassembled WGS sequence"/>
</dbReference>
<name>A0ABW1AG52_9ACTN</name>
<proteinExistence type="predicted"/>
<evidence type="ECO:0000313" key="2">
    <source>
        <dbReference type="Proteomes" id="UP001596074"/>
    </source>
</evidence>
<organism evidence="1 2">
    <name type="scientific">Actinomadura rugatobispora</name>
    <dbReference type="NCBI Taxonomy" id="1994"/>
    <lineage>
        <taxon>Bacteria</taxon>
        <taxon>Bacillati</taxon>
        <taxon>Actinomycetota</taxon>
        <taxon>Actinomycetes</taxon>
        <taxon>Streptosporangiales</taxon>
        <taxon>Thermomonosporaceae</taxon>
        <taxon>Actinomadura</taxon>
    </lineage>
</organism>
<dbReference type="InterPro" id="IPR019587">
    <property type="entry name" value="Polyketide_cyclase/dehydratase"/>
</dbReference>
<keyword evidence="2" id="KW-1185">Reference proteome</keyword>
<comment type="caution">
    <text evidence="1">The sequence shown here is derived from an EMBL/GenBank/DDBJ whole genome shotgun (WGS) entry which is preliminary data.</text>
</comment>
<dbReference type="CDD" id="cd07812">
    <property type="entry name" value="SRPBCC"/>
    <property type="match status" value="1"/>
</dbReference>
<accession>A0ABW1AG52</accession>
<dbReference type="InterPro" id="IPR023393">
    <property type="entry name" value="START-like_dom_sf"/>
</dbReference>
<dbReference type="Gene3D" id="3.30.530.20">
    <property type="match status" value="1"/>
</dbReference>
<dbReference type="Pfam" id="PF10604">
    <property type="entry name" value="Polyketide_cyc2"/>
    <property type="match status" value="1"/>
</dbReference>
<reference evidence="2" key="1">
    <citation type="journal article" date="2019" name="Int. J. Syst. Evol. Microbiol.">
        <title>The Global Catalogue of Microorganisms (GCM) 10K type strain sequencing project: providing services to taxonomists for standard genome sequencing and annotation.</title>
        <authorList>
            <consortium name="The Broad Institute Genomics Platform"/>
            <consortium name="The Broad Institute Genome Sequencing Center for Infectious Disease"/>
            <person name="Wu L."/>
            <person name="Ma J."/>
        </authorList>
    </citation>
    <scope>NUCLEOTIDE SEQUENCE [LARGE SCALE GENOMIC DNA]</scope>
    <source>
        <strain evidence="2">KCTC 42087</strain>
    </source>
</reference>
<dbReference type="RefSeq" id="WP_378290163.1">
    <property type="nucleotide sequence ID" value="NZ_JBHSON010000108.1"/>
</dbReference>
<protein>
    <submittedName>
        <fullName evidence="1">SRPBCC family protein</fullName>
    </submittedName>
</protein>
<evidence type="ECO:0000313" key="1">
    <source>
        <dbReference type="EMBL" id="MFC5753290.1"/>
    </source>
</evidence>